<dbReference type="InterPro" id="IPR016181">
    <property type="entry name" value="Acyl_CoA_acyltransferase"/>
</dbReference>
<reference evidence="2 3" key="1">
    <citation type="journal article" date="2015" name="Int. J. Syst. Evol. Microbiol.">
        <title>Sphingomonas hengshuiensis sp. nov., isolated from lake wetland.</title>
        <authorList>
            <person name="Wei S."/>
            <person name="Wang T."/>
            <person name="Liu H."/>
            <person name="Zhang C."/>
            <person name="Guo J."/>
            <person name="Wang Q."/>
            <person name="Liang K."/>
            <person name="Zhang Z."/>
        </authorList>
    </citation>
    <scope>NUCLEOTIDE SEQUENCE [LARGE SCALE GENOMIC DNA]</scope>
    <source>
        <strain evidence="2 3">WHSC-8</strain>
    </source>
</reference>
<dbReference type="Gene3D" id="3.40.630.30">
    <property type="match status" value="1"/>
</dbReference>
<keyword evidence="3" id="KW-1185">Reference proteome</keyword>
<reference evidence="2 3" key="2">
    <citation type="submission" date="2015-02" db="EMBL/GenBank/DDBJ databases">
        <title>The complete genome of Sphingomonas hengshuiensis sp. WHSC-8 isolated from soil of Hengshui Lake.</title>
        <authorList>
            <person name="Wei S."/>
            <person name="Guo J."/>
            <person name="Su C."/>
            <person name="Wu R."/>
            <person name="Zhang Z."/>
            <person name="Liang K."/>
            <person name="Li H."/>
            <person name="Wang T."/>
            <person name="Liu H."/>
            <person name="Zhang C."/>
            <person name="Li Z."/>
            <person name="Wang Q."/>
            <person name="Meng J."/>
        </authorList>
    </citation>
    <scope>NUCLEOTIDE SEQUENCE [LARGE SCALE GENOMIC DNA]</scope>
    <source>
        <strain evidence="2 3">WHSC-8</strain>
    </source>
</reference>
<dbReference type="SUPFAM" id="SSF55729">
    <property type="entry name" value="Acyl-CoA N-acyltransferases (Nat)"/>
    <property type="match status" value="1"/>
</dbReference>
<dbReference type="InterPro" id="IPR017469">
    <property type="entry name" value="PEP-CTERM_FemAB-rel"/>
</dbReference>
<dbReference type="InterPro" id="IPR038740">
    <property type="entry name" value="BioF2-like_GNAT_dom"/>
</dbReference>
<dbReference type="Proteomes" id="UP000032300">
    <property type="component" value="Chromosome"/>
</dbReference>
<dbReference type="InterPro" id="IPR050644">
    <property type="entry name" value="PG_Glycine_Bridge_Synth"/>
</dbReference>
<proteinExistence type="predicted"/>
<accession>A0A7U4J8V0</accession>
<organism evidence="2 3">
    <name type="scientific">Sphingomonas hengshuiensis</name>
    <dbReference type="NCBI Taxonomy" id="1609977"/>
    <lineage>
        <taxon>Bacteria</taxon>
        <taxon>Pseudomonadati</taxon>
        <taxon>Pseudomonadota</taxon>
        <taxon>Alphaproteobacteria</taxon>
        <taxon>Sphingomonadales</taxon>
        <taxon>Sphingomonadaceae</taxon>
        <taxon>Sphingomonas</taxon>
    </lineage>
</organism>
<dbReference type="PANTHER" id="PTHR36174:SF1">
    <property type="entry name" value="LIPID II:GLYCINE GLYCYLTRANSFERASE"/>
    <property type="match status" value="1"/>
</dbReference>
<dbReference type="RefSeq" id="WP_044332466.1">
    <property type="nucleotide sequence ID" value="NZ_CP010836.1"/>
</dbReference>
<evidence type="ECO:0000259" key="1">
    <source>
        <dbReference type="Pfam" id="PF13480"/>
    </source>
</evidence>
<dbReference type="PANTHER" id="PTHR36174">
    <property type="entry name" value="LIPID II:GLYCINE GLYCYLTRANSFERASE"/>
    <property type="match status" value="1"/>
</dbReference>
<evidence type="ECO:0000313" key="2">
    <source>
        <dbReference type="EMBL" id="AJP72378.1"/>
    </source>
</evidence>
<dbReference type="AlphaFoldDB" id="A0A7U4J8V0"/>
<evidence type="ECO:0000313" key="3">
    <source>
        <dbReference type="Proteomes" id="UP000032300"/>
    </source>
</evidence>
<dbReference type="OrthoDB" id="9773932at2"/>
<feature type="domain" description="BioF2-like acetyltransferase" evidence="1">
    <location>
        <begin position="164"/>
        <end position="299"/>
    </location>
</feature>
<sequence>MTAPMRSRALTLRVADLGDSIERGRIGGYVHEHPLGTPFHLANWSVAVARGCRQRSHYLLVERGNGEIAGALPLTEMHSPLFGRALVSAGFGVGGGILADSPAIAEQLAEAALALAARLSCGTIELRGGAAPGAGWDADASRYLGFVRPLAADDEAELLAIPRKQRAEVRRALGNGLAIHTGCHADDLRAHYAVYAESVRNLGTPVFPPALFAEVCSEFGNSADVLIVRCSGVAVASVLSLYWKGMVYPYWGGGTAAARALRANDAMYFALMRHARERGCNRFDFGRSKAGTGAAAFKKNWGFEAQPLTYFTRTTDGSAPRSINPLDPKFSLQVRAWKRMPLWLASRVGPWISRGLG</sequence>
<protein>
    <submittedName>
        <fullName evidence="2">FemAB</fullName>
    </submittedName>
</protein>
<dbReference type="Pfam" id="PF13480">
    <property type="entry name" value="Acetyltransf_6"/>
    <property type="match status" value="1"/>
</dbReference>
<dbReference type="KEGG" id="sphi:TS85_12160"/>
<name>A0A7U4J8V0_9SPHN</name>
<dbReference type="NCBIfam" id="TIGR03019">
    <property type="entry name" value="pepcterm_femAB"/>
    <property type="match status" value="1"/>
</dbReference>
<gene>
    <name evidence="2" type="ORF">TS85_12160</name>
</gene>
<dbReference type="EMBL" id="CP010836">
    <property type="protein sequence ID" value="AJP72378.1"/>
    <property type="molecule type" value="Genomic_DNA"/>
</dbReference>